<dbReference type="SUPFAM" id="SSF53474">
    <property type="entry name" value="alpha/beta-Hydrolases"/>
    <property type="match status" value="1"/>
</dbReference>
<accession>A0ABY1ZL98</accession>
<dbReference type="PIRSF" id="PIRSF005211">
    <property type="entry name" value="Ab_hydro_YheT"/>
    <property type="match status" value="1"/>
</dbReference>
<dbReference type="RefSeq" id="WP_131482368.1">
    <property type="nucleotide sequence ID" value="NZ_SJDL01000020.1"/>
</dbReference>
<dbReference type="EMBL" id="SJDL01000020">
    <property type="protein sequence ID" value="TBW54622.1"/>
    <property type="molecule type" value="Genomic_DNA"/>
</dbReference>
<keyword evidence="4" id="KW-1185">Reference proteome</keyword>
<evidence type="ECO:0000256" key="1">
    <source>
        <dbReference type="ARBA" id="ARBA00010884"/>
    </source>
</evidence>
<dbReference type="InterPro" id="IPR029058">
    <property type="entry name" value="AB_hydrolase_fold"/>
</dbReference>
<dbReference type="InterPro" id="IPR012020">
    <property type="entry name" value="ABHD4"/>
</dbReference>
<reference evidence="3 4" key="1">
    <citation type="submission" date="2019-02" db="EMBL/GenBank/DDBJ databases">
        <title>Marinobacter halodurans sp. nov., a marine bacterium isolated from sea tidal flat.</title>
        <authorList>
            <person name="Yoo Y."/>
            <person name="Lee D.W."/>
            <person name="Kim B.S."/>
            <person name="Kim J.-J."/>
        </authorList>
    </citation>
    <scope>NUCLEOTIDE SEQUENCE [LARGE SCALE GENOMIC DNA]</scope>
    <source>
        <strain evidence="3 4">YJ-S3-2</strain>
    </source>
</reference>
<proteinExistence type="inferred from homology"/>
<gene>
    <name evidence="3" type="ORF">EZI54_13245</name>
</gene>
<feature type="domain" description="AB hydrolase-1" evidence="2">
    <location>
        <begin position="76"/>
        <end position="286"/>
    </location>
</feature>
<protein>
    <submittedName>
        <fullName evidence="3">Alpha/beta fold hydrolase</fullName>
    </submittedName>
</protein>
<dbReference type="Proteomes" id="UP000313645">
    <property type="component" value="Unassembled WGS sequence"/>
</dbReference>
<dbReference type="Pfam" id="PF00561">
    <property type="entry name" value="Abhydrolase_1"/>
    <property type="match status" value="1"/>
</dbReference>
<organism evidence="3 4">
    <name type="scientific">Marinobacter halodurans</name>
    <dbReference type="NCBI Taxonomy" id="2528979"/>
    <lineage>
        <taxon>Bacteria</taxon>
        <taxon>Pseudomonadati</taxon>
        <taxon>Pseudomonadota</taxon>
        <taxon>Gammaproteobacteria</taxon>
        <taxon>Pseudomonadales</taxon>
        <taxon>Marinobacteraceae</taxon>
        <taxon>Marinobacter</taxon>
    </lineage>
</organism>
<evidence type="ECO:0000313" key="3">
    <source>
        <dbReference type="EMBL" id="TBW54622.1"/>
    </source>
</evidence>
<evidence type="ECO:0000259" key="2">
    <source>
        <dbReference type="Pfam" id="PF00561"/>
    </source>
</evidence>
<dbReference type="InterPro" id="IPR000073">
    <property type="entry name" value="AB_hydrolase_1"/>
</dbReference>
<comment type="similarity">
    <text evidence="1">Belongs to the AB hydrolase superfamily. AB hydrolase 4 family.</text>
</comment>
<dbReference type="GO" id="GO:0016787">
    <property type="term" value="F:hydrolase activity"/>
    <property type="evidence" value="ECO:0007669"/>
    <property type="project" value="UniProtKB-KW"/>
</dbReference>
<dbReference type="Gene3D" id="3.40.50.1820">
    <property type="entry name" value="alpha/beta hydrolase"/>
    <property type="match status" value="1"/>
</dbReference>
<evidence type="ECO:0000313" key="4">
    <source>
        <dbReference type="Proteomes" id="UP000313645"/>
    </source>
</evidence>
<sequence>MSGHQSRAYPLPSGLASNIRSYRPPLWLRNGHLQSVWPTLFRRIALAEPVTQRIDTPDGDELHLDWYRQGSPRLAILSHGLEGHSRRPYMQGLARGLLADGWDVLAWNFRSCGGRMNRLPRFYHSGATQDLHAVVSHALADSAGYGHLALSGFSMGGNLTLLYLAEQGERIDSRIRGAVTYSVPCDLAGSARVLALPSRRIYMQRFLKDLQVKMADKARDFPDLIDMTGFDDIRSFQQFDDRYTAPLHGFRDADDYWAQASCLPRLPEIRVPSLIVNAADDPFLSAACYPEKRGQLGPWVTLEAPRWGGHVGFVEIARDGYYWSERRALNFLRGLLG</sequence>
<dbReference type="PANTHER" id="PTHR10794:SF94">
    <property type="entry name" value="ESTERASE YHET-RELATED"/>
    <property type="match status" value="1"/>
</dbReference>
<name>A0ABY1ZL98_9GAMM</name>
<dbReference type="InterPro" id="IPR050960">
    <property type="entry name" value="AB_hydrolase_4_sf"/>
</dbReference>
<comment type="caution">
    <text evidence="3">The sequence shown here is derived from an EMBL/GenBank/DDBJ whole genome shotgun (WGS) entry which is preliminary data.</text>
</comment>
<dbReference type="PANTHER" id="PTHR10794">
    <property type="entry name" value="ABHYDROLASE DOMAIN-CONTAINING PROTEIN"/>
    <property type="match status" value="1"/>
</dbReference>
<keyword evidence="3" id="KW-0378">Hydrolase</keyword>